<feature type="signal peptide" evidence="1">
    <location>
        <begin position="1"/>
        <end position="22"/>
    </location>
</feature>
<evidence type="ECO:0000313" key="3">
    <source>
        <dbReference type="Proteomes" id="UP000244929"/>
    </source>
</evidence>
<gene>
    <name evidence="2" type="ORF">HYN59_13255</name>
</gene>
<keyword evidence="1" id="KW-0732">Signal</keyword>
<dbReference type="Proteomes" id="UP000244929">
    <property type="component" value="Chromosome"/>
</dbReference>
<evidence type="ECO:0008006" key="4">
    <source>
        <dbReference type="Google" id="ProtNLM"/>
    </source>
</evidence>
<dbReference type="RefSeq" id="WP_108778718.1">
    <property type="nucleotide sequence ID" value="NZ_CP029186.1"/>
</dbReference>
<sequence>MKLITKTVMLFIAVLTTTLVTAQDKKPASPPATATGKINGANITINYSSPFVKGRVIWGELVPYGKVWRAGANKPTTFETDKALMVEGKELPAGKYAVYVIPEKESATVIFGKDPTIGFNNYDESKDQIRVTVKTKKSAKMNESLIYTINKDNVTLIWENLDIPVKIK</sequence>
<dbReference type="InterPro" id="IPR021314">
    <property type="entry name" value="DUF2911"/>
</dbReference>
<name>A0A2S1R063_9FLAO</name>
<dbReference type="KEGG" id="falb:HYN59_13255"/>
<reference evidence="2 3" key="1">
    <citation type="submission" date="2018-04" db="EMBL/GenBank/DDBJ databases">
        <title>Genome sequencing of Flavobacterium sp. HYN0059.</title>
        <authorList>
            <person name="Yi H."/>
            <person name="Baek C."/>
        </authorList>
    </citation>
    <scope>NUCLEOTIDE SEQUENCE [LARGE SCALE GENOMIC DNA]</scope>
    <source>
        <strain evidence="2 3">HYN0059</strain>
    </source>
</reference>
<dbReference type="Pfam" id="PF11138">
    <property type="entry name" value="DUF2911"/>
    <property type="match status" value="1"/>
</dbReference>
<keyword evidence="3" id="KW-1185">Reference proteome</keyword>
<dbReference type="EMBL" id="CP029186">
    <property type="protein sequence ID" value="AWH86016.1"/>
    <property type="molecule type" value="Genomic_DNA"/>
</dbReference>
<protein>
    <recommendedName>
        <fullName evidence="4">DUF2911 domain-containing protein</fullName>
    </recommendedName>
</protein>
<evidence type="ECO:0000256" key="1">
    <source>
        <dbReference type="SAM" id="SignalP"/>
    </source>
</evidence>
<accession>A0A2S1R063</accession>
<evidence type="ECO:0000313" key="2">
    <source>
        <dbReference type="EMBL" id="AWH86016.1"/>
    </source>
</evidence>
<dbReference type="AlphaFoldDB" id="A0A2S1R063"/>
<organism evidence="2 3">
    <name type="scientific">Flavobacterium album</name>
    <dbReference type="NCBI Taxonomy" id="2175091"/>
    <lineage>
        <taxon>Bacteria</taxon>
        <taxon>Pseudomonadati</taxon>
        <taxon>Bacteroidota</taxon>
        <taxon>Flavobacteriia</taxon>
        <taxon>Flavobacteriales</taxon>
        <taxon>Flavobacteriaceae</taxon>
        <taxon>Flavobacterium</taxon>
    </lineage>
</organism>
<dbReference type="OrthoDB" id="187854at2"/>
<proteinExistence type="predicted"/>
<feature type="chain" id="PRO_5015552480" description="DUF2911 domain-containing protein" evidence="1">
    <location>
        <begin position="23"/>
        <end position="168"/>
    </location>
</feature>